<name>A0A5C3L6B8_COPMA</name>
<evidence type="ECO:0000256" key="1">
    <source>
        <dbReference type="SAM" id="MobiDB-lite"/>
    </source>
</evidence>
<dbReference type="AlphaFoldDB" id="A0A5C3L6B8"/>
<sequence>MSVNQDIATASSPSTRADSLSPSQSTTSLSQRTLASTSPSASTPTLTGGQREPQKDKDYELAFAVLQSRYGVGGMGDMPSPKNHPSTRLPAKADSRKIAAPAVNYSSSNSKAPQKSPEATEGARALADDKGPGQFTKNKPSFLASIFKAS</sequence>
<keyword evidence="3" id="KW-1185">Reference proteome</keyword>
<protein>
    <submittedName>
        <fullName evidence="2">Uncharacterized protein</fullName>
    </submittedName>
</protein>
<dbReference type="EMBL" id="ML210162">
    <property type="protein sequence ID" value="TFK27686.1"/>
    <property type="molecule type" value="Genomic_DNA"/>
</dbReference>
<feature type="compositionally biased region" description="Low complexity" evidence="1">
    <location>
        <begin position="19"/>
        <end position="47"/>
    </location>
</feature>
<feature type="compositionally biased region" description="Polar residues" evidence="1">
    <location>
        <begin position="104"/>
        <end position="113"/>
    </location>
</feature>
<organism evidence="2 3">
    <name type="scientific">Coprinopsis marcescibilis</name>
    <name type="common">Agaric fungus</name>
    <name type="synonym">Psathyrella marcescibilis</name>
    <dbReference type="NCBI Taxonomy" id="230819"/>
    <lineage>
        <taxon>Eukaryota</taxon>
        <taxon>Fungi</taxon>
        <taxon>Dikarya</taxon>
        <taxon>Basidiomycota</taxon>
        <taxon>Agaricomycotina</taxon>
        <taxon>Agaricomycetes</taxon>
        <taxon>Agaricomycetidae</taxon>
        <taxon>Agaricales</taxon>
        <taxon>Agaricineae</taxon>
        <taxon>Psathyrellaceae</taxon>
        <taxon>Coprinopsis</taxon>
    </lineage>
</organism>
<evidence type="ECO:0000313" key="3">
    <source>
        <dbReference type="Proteomes" id="UP000307440"/>
    </source>
</evidence>
<dbReference type="OrthoDB" id="3215388at2759"/>
<proteinExistence type="predicted"/>
<gene>
    <name evidence="2" type="ORF">FA15DRAFT_692333</name>
</gene>
<accession>A0A5C3L6B8</accession>
<evidence type="ECO:0000313" key="2">
    <source>
        <dbReference type="EMBL" id="TFK27686.1"/>
    </source>
</evidence>
<feature type="compositionally biased region" description="Polar residues" evidence="1">
    <location>
        <begin position="1"/>
        <end position="18"/>
    </location>
</feature>
<dbReference type="Proteomes" id="UP000307440">
    <property type="component" value="Unassembled WGS sequence"/>
</dbReference>
<reference evidence="2 3" key="1">
    <citation type="journal article" date="2019" name="Nat. Ecol. Evol.">
        <title>Megaphylogeny resolves global patterns of mushroom evolution.</title>
        <authorList>
            <person name="Varga T."/>
            <person name="Krizsan K."/>
            <person name="Foldi C."/>
            <person name="Dima B."/>
            <person name="Sanchez-Garcia M."/>
            <person name="Sanchez-Ramirez S."/>
            <person name="Szollosi G.J."/>
            <person name="Szarkandi J.G."/>
            <person name="Papp V."/>
            <person name="Albert L."/>
            <person name="Andreopoulos W."/>
            <person name="Angelini C."/>
            <person name="Antonin V."/>
            <person name="Barry K.W."/>
            <person name="Bougher N.L."/>
            <person name="Buchanan P."/>
            <person name="Buyck B."/>
            <person name="Bense V."/>
            <person name="Catcheside P."/>
            <person name="Chovatia M."/>
            <person name="Cooper J."/>
            <person name="Damon W."/>
            <person name="Desjardin D."/>
            <person name="Finy P."/>
            <person name="Geml J."/>
            <person name="Haridas S."/>
            <person name="Hughes K."/>
            <person name="Justo A."/>
            <person name="Karasinski D."/>
            <person name="Kautmanova I."/>
            <person name="Kiss B."/>
            <person name="Kocsube S."/>
            <person name="Kotiranta H."/>
            <person name="LaButti K.M."/>
            <person name="Lechner B.E."/>
            <person name="Liimatainen K."/>
            <person name="Lipzen A."/>
            <person name="Lukacs Z."/>
            <person name="Mihaltcheva S."/>
            <person name="Morgado L.N."/>
            <person name="Niskanen T."/>
            <person name="Noordeloos M.E."/>
            <person name="Ohm R.A."/>
            <person name="Ortiz-Santana B."/>
            <person name="Ovrebo C."/>
            <person name="Racz N."/>
            <person name="Riley R."/>
            <person name="Savchenko A."/>
            <person name="Shiryaev A."/>
            <person name="Soop K."/>
            <person name="Spirin V."/>
            <person name="Szebenyi C."/>
            <person name="Tomsovsky M."/>
            <person name="Tulloss R.E."/>
            <person name="Uehling J."/>
            <person name="Grigoriev I.V."/>
            <person name="Vagvolgyi C."/>
            <person name="Papp T."/>
            <person name="Martin F.M."/>
            <person name="Miettinen O."/>
            <person name="Hibbett D.S."/>
            <person name="Nagy L.G."/>
        </authorList>
    </citation>
    <scope>NUCLEOTIDE SEQUENCE [LARGE SCALE GENOMIC DNA]</scope>
    <source>
        <strain evidence="2 3">CBS 121175</strain>
    </source>
</reference>
<feature type="region of interest" description="Disordered" evidence="1">
    <location>
        <begin position="1"/>
        <end position="141"/>
    </location>
</feature>